<sequence length="546" mass="65143">MVCLYLSYNFINDILFNEFYFFIKFIAFVLYICKFNFFNFIMFIILYLFFGLILIFFLFFNKKFLNLFKFFLFNLSVFYFVIIVYCYNISSFFPLYYIYYKLNWFGYILNIEYNIAIDNLSLIFLLLTSLLIPFCLLISWYNIYYSTKYFFFYFFNFRIFINKYFSAVDILFFYFSFEVLLIPMYLLIGYWGARERKIHASYLFFYLHFLGSLLMLIALLFCHSSFGSTNLLFLSNVFLSTYREIFIWILFFIDFQIKIPMMPVHLWLPEAHVESPTSGSVLLAGVLLKLGTYGMLRFLLFLFPFASLLFSPLIFLLSFIAILYGCLTTLRQIDLKKIIAYSSVIHMNYLMFGLFSFNLQGLIGSVILMVGHGFVSGGLFLSVGVLYDRYHTRLIKYYGGLNYYMPIFSTIFLILTLGNISFPGTISFIGEFLTLLGILFVNFSFTVIIFFSMILSTCYALWLYNRLFSGFLLKIKKFIILLILGIHYKNIIFSRYMIINFTDVNVREFFIFVPLIFFIIYFGINPYLFISLCEYYFVMMFQLNFF</sequence>
<comment type="function">
    <text evidence="7">Core subunit of the mitochondrial membrane respiratory chain NADH dehydrogenase (Complex I) which catalyzes electron transfer from NADH through the respiratory chain, using ubiquinone as an electron acceptor. Essential for the catalytic activity and assembly of complex I.</text>
</comment>
<protein>
    <recommendedName>
        <fullName evidence="7">NADH-ubiquinone oxidoreductase chain 4</fullName>
        <ecNumber evidence="7">7.1.1.2</ecNumber>
    </recommendedName>
</protein>
<comment type="catalytic activity">
    <reaction evidence="7">
        <text>a ubiquinone + NADH + 5 H(+)(in) = a ubiquinol + NAD(+) + 4 H(+)(out)</text>
        <dbReference type="Rhea" id="RHEA:29091"/>
        <dbReference type="Rhea" id="RHEA-COMP:9565"/>
        <dbReference type="Rhea" id="RHEA-COMP:9566"/>
        <dbReference type="ChEBI" id="CHEBI:15378"/>
        <dbReference type="ChEBI" id="CHEBI:16389"/>
        <dbReference type="ChEBI" id="CHEBI:17976"/>
        <dbReference type="ChEBI" id="CHEBI:57540"/>
        <dbReference type="ChEBI" id="CHEBI:57945"/>
        <dbReference type="EC" id="7.1.1.2"/>
    </reaction>
</comment>
<feature type="domain" description="NADH:quinone oxidoreductase/Mrp antiporter transmembrane" evidence="8">
    <location>
        <begin position="167"/>
        <end position="454"/>
    </location>
</feature>
<comment type="function">
    <text evidence="1">Core subunit of the mitochondrial membrane respiratory chain NADH dehydrogenase (Complex I) that is believed to belong to the minimal assembly required for catalysis. Complex I functions in the transfer of electrons from NADH to the respiratory chain. The immediate electron acceptor for the enzyme is believed to be ubiquinone.</text>
</comment>
<dbReference type="EMBL" id="MF496657">
    <property type="protein sequence ID" value="AUO29173.1"/>
    <property type="molecule type" value="Genomic_DNA"/>
</dbReference>
<dbReference type="Pfam" id="PF00361">
    <property type="entry name" value="Proton_antipo_M"/>
    <property type="match status" value="1"/>
</dbReference>
<keyword evidence="7 9" id="KW-0496">Mitochondrion</keyword>
<organism evidence="9">
    <name type="scientific">Vannella simplex</name>
    <dbReference type="NCBI Taxonomy" id="197532"/>
    <lineage>
        <taxon>Eukaryota</taxon>
        <taxon>Amoebozoa</taxon>
        <taxon>Discosea</taxon>
        <taxon>Flabellinia</taxon>
        <taxon>Vannellidae</taxon>
        <taxon>Vannella</taxon>
    </lineage>
</organism>
<feature type="transmembrane region" description="Helical" evidence="7">
    <location>
        <begin position="478"/>
        <end position="498"/>
    </location>
</feature>
<dbReference type="GO" id="GO:0042773">
    <property type="term" value="P:ATP synthesis coupled electron transport"/>
    <property type="evidence" value="ECO:0007669"/>
    <property type="project" value="InterPro"/>
</dbReference>
<evidence type="ECO:0000256" key="7">
    <source>
        <dbReference type="RuleBase" id="RU003297"/>
    </source>
</evidence>
<keyword evidence="7" id="KW-0813">Transport</keyword>
<dbReference type="PRINTS" id="PR01437">
    <property type="entry name" value="NUOXDRDTASE4"/>
</dbReference>
<accession>A0A2I6SRY8</accession>
<comment type="similarity">
    <text evidence="3 7">Belongs to the complex I subunit 4 family.</text>
</comment>
<feature type="transmembrane region" description="Helical" evidence="7">
    <location>
        <begin position="40"/>
        <end position="60"/>
    </location>
</feature>
<evidence type="ECO:0000256" key="6">
    <source>
        <dbReference type="ARBA" id="ARBA00023136"/>
    </source>
</evidence>
<name>A0A2I6SRY8_9EUKA</name>
<comment type="subcellular location">
    <subcellularLocation>
        <location evidence="2">Membrane</location>
        <topology evidence="2">Multi-pass membrane protein</topology>
    </subcellularLocation>
    <subcellularLocation>
        <location evidence="7">Mitochondrion membrane</location>
        <topology evidence="7">Multi-pass membrane protein</topology>
    </subcellularLocation>
</comment>
<feature type="transmembrane region" description="Helical" evidence="7">
    <location>
        <begin position="309"/>
        <end position="327"/>
    </location>
</feature>
<feature type="transmembrane region" description="Helical" evidence="7">
    <location>
        <begin position="407"/>
        <end position="429"/>
    </location>
</feature>
<keyword evidence="6 7" id="KW-0472">Membrane</keyword>
<evidence type="ECO:0000256" key="3">
    <source>
        <dbReference type="ARBA" id="ARBA00009025"/>
    </source>
</evidence>
<feature type="transmembrane region" description="Helical" evidence="7">
    <location>
        <begin position="435"/>
        <end position="462"/>
    </location>
</feature>
<keyword evidence="5 7" id="KW-1133">Transmembrane helix</keyword>
<dbReference type="InterPro" id="IPR003918">
    <property type="entry name" value="NADH_UbQ_OxRdtase"/>
</dbReference>
<evidence type="ECO:0000256" key="5">
    <source>
        <dbReference type="ARBA" id="ARBA00022989"/>
    </source>
</evidence>
<proteinExistence type="inferred from homology"/>
<keyword evidence="4 7" id="KW-0812">Transmembrane</keyword>
<dbReference type="NCBIfam" id="TIGR01972">
    <property type="entry name" value="NDH_I_M"/>
    <property type="match status" value="1"/>
</dbReference>
<geneLocation type="mitochondrion" evidence="9"/>
<feature type="transmembrane region" description="Helical" evidence="7">
    <location>
        <begin position="164"/>
        <end position="191"/>
    </location>
</feature>
<keyword evidence="7" id="KW-0830">Ubiquinone</keyword>
<feature type="transmembrane region" description="Helical" evidence="7">
    <location>
        <begin position="363"/>
        <end position="387"/>
    </location>
</feature>
<feature type="transmembrane region" description="Helical" evidence="7">
    <location>
        <begin position="203"/>
        <end position="226"/>
    </location>
</feature>
<feature type="transmembrane region" description="Helical" evidence="7">
    <location>
        <begin position="120"/>
        <end position="144"/>
    </location>
</feature>
<dbReference type="EC" id="7.1.1.2" evidence="7"/>
<gene>
    <name evidence="9" type="primary">nad4</name>
</gene>
<evidence type="ECO:0000313" key="9">
    <source>
        <dbReference type="EMBL" id="AUO29173.1"/>
    </source>
</evidence>
<feature type="transmembrane region" description="Helical" evidence="7">
    <location>
        <begin position="72"/>
        <end position="99"/>
    </location>
</feature>
<dbReference type="AlphaFoldDB" id="A0A2I6SRY8"/>
<dbReference type="GO" id="GO:0008137">
    <property type="term" value="F:NADH dehydrogenase (ubiquinone) activity"/>
    <property type="evidence" value="ECO:0007669"/>
    <property type="project" value="UniProtKB-UniRule"/>
</dbReference>
<dbReference type="GO" id="GO:0031966">
    <property type="term" value="C:mitochondrial membrane"/>
    <property type="evidence" value="ECO:0007669"/>
    <property type="project" value="UniProtKB-SubCell"/>
</dbReference>
<dbReference type="GO" id="GO:0003954">
    <property type="term" value="F:NADH dehydrogenase activity"/>
    <property type="evidence" value="ECO:0007669"/>
    <property type="project" value="TreeGrafter"/>
</dbReference>
<dbReference type="InterPro" id="IPR010227">
    <property type="entry name" value="NADH_Q_OxRdtase_chainM/4"/>
</dbReference>
<reference evidence="9" key="1">
    <citation type="submission" date="2017-07" db="EMBL/GenBank/DDBJ databases">
        <title>The complete mitochondrial genome of Vannella simplex (Amoebozoa, Discosea, Vannellida).</title>
        <authorList>
            <person name="Bondarenko N."/>
            <person name="Nassonova E."/>
            <person name="Mijanovic O."/>
            <person name="Glotova A."/>
            <person name="Kamyshatskaya O."/>
            <person name="Kudryavtsev A."/>
            <person name="Masharsky A."/>
            <person name="Polev D."/>
            <person name="Smirnov A."/>
        </authorList>
    </citation>
    <scope>NUCLEOTIDE SEQUENCE</scope>
</reference>
<evidence type="ECO:0000256" key="1">
    <source>
        <dbReference type="ARBA" id="ARBA00003257"/>
    </source>
</evidence>
<feature type="transmembrane region" description="Helical" evidence="7">
    <location>
        <begin position="14"/>
        <end position="33"/>
    </location>
</feature>
<dbReference type="GO" id="GO:0015990">
    <property type="term" value="P:electron transport coupled proton transport"/>
    <property type="evidence" value="ECO:0007669"/>
    <property type="project" value="TreeGrafter"/>
</dbReference>
<evidence type="ECO:0000256" key="4">
    <source>
        <dbReference type="ARBA" id="ARBA00022692"/>
    </source>
</evidence>
<feature type="transmembrane region" description="Helical" evidence="7">
    <location>
        <begin position="339"/>
        <end position="357"/>
    </location>
</feature>
<dbReference type="InterPro" id="IPR001750">
    <property type="entry name" value="ND/Mrp_TM"/>
</dbReference>
<keyword evidence="7" id="KW-0520">NAD</keyword>
<dbReference type="PANTHER" id="PTHR43507:SF1">
    <property type="entry name" value="NADH-UBIQUINONE OXIDOREDUCTASE CHAIN 4"/>
    <property type="match status" value="1"/>
</dbReference>
<dbReference type="PANTHER" id="PTHR43507">
    <property type="entry name" value="NADH-UBIQUINONE OXIDOREDUCTASE CHAIN 4"/>
    <property type="match status" value="1"/>
</dbReference>
<keyword evidence="7" id="KW-0679">Respiratory chain</keyword>
<evidence type="ECO:0000256" key="2">
    <source>
        <dbReference type="ARBA" id="ARBA00004141"/>
    </source>
</evidence>
<keyword evidence="7" id="KW-0249">Electron transport</keyword>
<dbReference type="GO" id="GO:0048039">
    <property type="term" value="F:ubiquinone binding"/>
    <property type="evidence" value="ECO:0007669"/>
    <property type="project" value="TreeGrafter"/>
</dbReference>
<feature type="transmembrane region" description="Helical" evidence="7">
    <location>
        <begin position="510"/>
        <end position="538"/>
    </location>
</feature>
<evidence type="ECO:0000259" key="8">
    <source>
        <dbReference type="Pfam" id="PF00361"/>
    </source>
</evidence>